<sequence length="54" mass="6345">MPTEKLIPWLWFRLVALLAFFIFVMTQQMPLVAGITLILFVLTAFQLRTAYKNK</sequence>
<feature type="transmembrane region" description="Helical" evidence="1">
    <location>
        <begin position="6"/>
        <end position="24"/>
    </location>
</feature>
<gene>
    <name evidence="2" type="ORF">HW450_00420</name>
</gene>
<evidence type="ECO:0000313" key="3">
    <source>
        <dbReference type="Proteomes" id="UP000515570"/>
    </source>
</evidence>
<accession>A0A7G5FF75</accession>
<organism evidence="2 3">
    <name type="scientific">Corynebacterium hindlerae</name>
    <dbReference type="NCBI Taxonomy" id="699041"/>
    <lineage>
        <taxon>Bacteria</taxon>
        <taxon>Bacillati</taxon>
        <taxon>Actinomycetota</taxon>
        <taxon>Actinomycetes</taxon>
        <taxon>Mycobacteriales</taxon>
        <taxon>Corynebacteriaceae</taxon>
        <taxon>Corynebacterium</taxon>
    </lineage>
</organism>
<protein>
    <submittedName>
        <fullName evidence="2">Uncharacterized protein</fullName>
    </submittedName>
</protein>
<reference evidence="2 3" key="1">
    <citation type="submission" date="2020-07" db="EMBL/GenBank/DDBJ databases">
        <title>non toxigenic Corynebacterium sp. nov from a clinical source.</title>
        <authorList>
            <person name="Bernier A.-M."/>
            <person name="Bernard K."/>
        </authorList>
    </citation>
    <scope>NUCLEOTIDE SEQUENCE [LARGE SCALE GENOMIC DNA]</scope>
    <source>
        <strain evidence="3">NML 93-0612</strain>
    </source>
</reference>
<keyword evidence="1" id="KW-0472">Membrane</keyword>
<keyword evidence="1" id="KW-1133">Transmembrane helix</keyword>
<dbReference type="AlphaFoldDB" id="A0A7G5FF75"/>
<feature type="transmembrane region" description="Helical" evidence="1">
    <location>
        <begin position="31"/>
        <end position="51"/>
    </location>
</feature>
<keyword evidence="3" id="KW-1185">Reference proteome</keyword>
<dbReference type="EMBL" id="CP059833">
    <property type="protein sequence ID" value="QMV85266.1"/>
    <property type="molecule type" value="Genomic_DNA"/>
</dbReference>
<dbReference type="RefSeq" id="WP_182386088.1">
    <property type="nucleotide sequence ID" value="NZ_CP059833.1"/>
</dbReference>
<name>A0A7G5FF75_9CORY</name>
<dbReference type="Proteomes" id="UP000515570">
    <property type="component" value="Chromosome"/>
</dbReference>
<evidence type="ECO:0000256" key="1">
    <source>
        <dbReference type="SAM" id="Phobius"/>
    </source>
</evidence>
<keyword evidence="1" id="KW-0812">Transmembrane</keyword>
<evidence type="ECO:0000313" key="2">
    <source>
        <dbReference type="EMBL" id="QMV85266.1"/>
    </source>
</evidence>
<proteinExistence type="predicted"/>